<name>A0A9R1VJD8_LACSA</name>
<dbReference type="AlphaFoldDB" id="A0A9R1VJD8"/>
<sequence>MFNPHNDYKNLQEPIYFSLTRIFGICKIKQVREGIQIGYFSLILCHTSLLFLSKIGRLSRKLRILTNNIKSWHFVINKQKEDGLHTLNTKIIALDVLVEVIGLDEDLDNTRLLDLRQKSRCKWVLDVDKNSSFYHCLFGILADYDRIFLEKPFTMDEIKDVVWGCGKDKCPGLNGFHSIPIYLSEYRLINLIGCITKIISKILTSRIKKVIGFVVNFEPYIRGRSTMNDHLLELLGCSHGLNGFRAYMENLDNGHSLFIQGLWKKEEDKVILFPLLYISSSSRVSILLEEDNNHDIFEGIVMLNSGPIKMLKILKEFLLVFTLLLSSASSQKQCLPPLLEVSSMARWFKCLLGELLFLYHGMIVGRKLSRISLWILLIDKFNNKILMWKV</sequence>
<organism evidence="1 2">
    <name type="scientific">Lactuca sativa</name>
    <name type="common">Garden lettuce</name>
    <dbReference type="NCBI Taxonomy" id="4236"/>
    <lineage>
        <taxon>Eukaryota</taxon>
        <taxon>Viridiplantae</taxon>
        <taxon>Streptophyta</taxon>
        <taxon>Embryophyta</taxon>
        <taxon>Tracheophyta</taxon>
        <taxon>Spermatophyta</taxon>
        <taxon>Magnoliopsida</taxon>
        <taxon>eudicotyledons</taxon>
        <taxon>Gunneridae</taxon>
        <taxon>Pentapetalae</taxon>
        <taxon>asterids</taxon>
        <taxon>campanulids</taxon>
        <taxon>Asterales</taxon>
        <taxon>Asteraceae</taxon>
        <taxon>Cichorioideae</taxon>
        <taxon>Cichorieae</taxon>
        <taxon>Lactucinae</taxon>
        <taxon>Lactuca</taxon>
    </lineage>
</organism>
<reference evidence="1 2" key="1">
    <citation type="journal article" date="2017" name="Nat. Commun.">
        <title>Genome assembly with in vitro proximity ligation data and whole-genome triplication in lettuce.</title>
        <authorList>
            <person name="Reyes-Chin-Wo S."/>
            <person name="Wang Z."/>
            <person name="Yang X."/>
            <person name="Kozik A."/>
            <person name="Arikit S."/>
            <person name="Song C."/>
            <person name="Xia L."/>
            <person name="Froenicke L."/>
            <person name="Lavelle D.O."/>
            <person name="Truco M.J."/>
            <person name="Xia R."/>
            <person name="Zhu S."/>
            <person name="Xu C."/>
            <person name="Xu H."/>
            <person name="Xu X."/>
            <person name="Cox K."/>
            <person name="Korf I."/>
            <person name="Meyers B.C."/>
            <person name="Michelmore R.W."/>
        </authorList>
    </citation>
    <scope>NUCLEOTIDE SEQUENCE [LARGE SCALE GENOMIC DNA]</scope>
    <source>
        <strain evidence="2">cv. Salinas</strain>
        <tissue evidence="1">Seedlings</tissue>
    </source>
</reference>
<gene>
    <name evidence="1" type="ORF">LSAT_V11C500258620</name>
</gene>
<keyword evidence="2" id="KW-1185">Reference proteome</keyword>
<dbReference type="EMBL" id="NBSK02000005">
    <property type="protein sequence ID" value="KAJ0206429.1"/>
    <property type="molecule type" value="Genomic_DNA"/>
</dbReference>
<comment type="caution">
    <text evidence="1">The sequence shown here is derived from an EMBL/GenBank/DDBJ whole genome shotgun (WGS) entry which is preliminary data.</text>
</comment>
<proteinExistence type="predicted"/>
<protein>
    <submittedName>
        <fullName evidence="1">Uncharacterized protein</fullName>
    </submittedName>
</protein>
<evidence type="ECO:0000313" key="1">
    <source>
        <dbReference type="EMBL" id="KAJ0206429.1"/>
    </source>
</evidence>
<dbReference type="Proteomes" id="UP000235145">
    <property type="component" value="Unassembled WGS sequence"/>
</dbReference>
<evidence type="ECO:0000313" key="2">
    <source>
        <dbReference type="Proteomes" id="UP000235145"/>
    </source>
</evidence>
<accession>A0A9R1VJD8</accession>